<evidence type="ECO:0000256" key="1">
    <source>
        <dbReference type="ARBA" id="ARBA00001946"/>
    </source>
</evidence>
<organism evidence="4 5">
    <name type="scientific">Aeromicrobium ginsengisoli</name>
    <dbReference type="NCBI Taxonomy" id="363867"/>
    <lineage>
        <taxon>Bacteria</taxon>
        <taxon>Bacillati</taxon>
        <taxon>Actinomycetota</taxon>
        <taxon>Actinomycetes</taxon>
        <taxon>Propionibacteriales</taxon>
        <taxon>Nocardioidaceae</taxon>
        <taxon>Aeromicrobium</taxon>
    </lineage>
</organism>
<reference evidence="4" key="1">
    <citation type="submission" date="2019-09" db="EMBL/GenBank/DDBJ databases">
        <authorList>
            <person name="Li J."/>
        </authorList>
    </citation>
    <scope>NUCLEOTIDE SEQUENCE [LARGE SCALE GENOMIC DNA]</scope>
    <source>
        <strain evidence="4">JCM 14732</strain>
    </source>
</reference>
<dbReference type="EMBL" id="SDPQ02000001">
    <property type="protein sequence ID" value="KAA1400425.1"/>
    <property type="molecule type" value="Genomic_DNA"/>
</dbReference>
<dbReference type="CDD" id="cd04690">
    <property type="entry name" value="NUDIX_Hydrolase"/>
    <property type="match status" value="1"/>
</dbReference>
<evidence type="ECO:0000313" key="4">
    <source>
        <dbReference type="EMBL" id="KAA1400425.1"/>
    </source>
</evidence>
<proteinExistence type="predicted"/>
<dbReference type="InterPro" id="IPR015797">
    <property type="entry name" value="NUDIX_hydrolase-like_dom_sf"/>
</dbReference>
<dbReference type="InterPro" id="IPR000086">
    <property type="entry name" value="NUDIX_hydrolase_dom"/>
</dbReference>
<dbReference type="SUPFAM" id="SSF55811">
    <property type="entry name" value="Nudix"/>
    <property type="match status" value="1"/>
</dbReference>
<dbReference type="Proteomes" id="UP000380867">
    <property type="component" value="Unassembled WGS sequence"/>
</dbReference>
<dbReference type="GO" id="GO:0016787">
    <property type="term" value="F:hydrolase activity"/>
    <property type="evidence" value="ECO:0007669"/>
    <property type="project" value="UniProtKB-KW"/>
</dbReference>
<dbReference type="AlphaFoldDB" id="A0A5M4FLT1"/>
<evidence type="ECO:0000313" key="5">
    <source>
        <dbReference type="Proteomes" id="UP000380867"/>
    </source>
</evidence>
<dbReference type="Gene3D" id="3.90.79.10">
    <property type="entry name" value="Nucleoside Triphosphate Pyrophosphohydrolase"/>
    <property type="match status" value="1"/>
</dbReference>
<dbReference type="Pfam" id="PF00293">
    <property type="entry name" value="NUDIX"/>
    <property type="match status" value="1"/>
</dbReference>
<dbReference type="PROSITE" id="PS51462">
    <property type="entry name" value="NUDIX"/>
    <property type="match status" value="1"/>
</dbReference>
<keyword evidence="2" id="KW-0378">Hydrolase</keyword>
<name>A0A5M4FLT1_9ACTN</name>
<dbReference type="PANTHER" id="PTHR43046:SF2">
    <property type="entry name" value="8-OXO-DGTP DIPHOSPHATASE-RELATED"/>
    <property type="match status" value="1"/>
</dbReference>
<dbReference type="InterPro" id="IPR020084">
    <property type="entry name" value="NUDIX_hydrolase_CS"/>
</dbReference>
<keyword evidence="5" id="KW-1185">Reference proteome</keyword>
<evidence type="ECO:0000259" key="3">
    <source>
        <dbReference type="PROSITE" id="PS51462"/>
    </source>
</evidence>
<dbReference type="OrthoDB" id="9801098at2"/>
<sequence>MVRKHDTTVFMQPGGKIEAGESPLDCLRRELFEELGLELAAEDFTWLGTFEEDAANEPGHRVLAEVFTLTIDAAAPVVAAEIAESIWVDPAAP</sequence>
<feature type="domain" description="Nudix hydrolase" evidence="3">
    <location>
        <begin position="1"/>
        <end position="93"/>
    </location>
</feature>
<dbReference type="PROSITE" id="PS00893">
    <property type="entry name" value="NUDIX_BOX"/>
    <property type="match status" value="1"/>
</dbReference>
<comment type="caution">
    <text evidence="4">The sequence shown here is derived from an EMBL/GenBank/DDBJ whole genome shotgun (WGS) entry which is preliminary data.</text>
</comment>
<dbReference type="PANTHER" id="PTHR43046">
    <property type="entry name" value="GDP-MANNOSE MANNOSYL HYDROLASE"/>
    <property type="match status" value="1"/>
</dbReference>
<evidence type="ECO:0000256" key="2">
    <source>
        <dbReference type="ARBA" id="ARBA00022801"/>
    </source>
</evidence>
<accession>A0A5M4FLT1</accession>
<protein>
    <submittedName>
        <fullName evidence="4">NUDIX domain-containing protein</fullName>
    </submittedName>
</protein>
<comment type="cofactor">
    <cofactor evidence="1">
        <name>Mg(2+)</name>
        <dbReference type="ChEBI" id="CHEBI:18420"/>
    </cofactor>
</comment>
<gene>
    <name evidence="4" type="ORF">ESP70_000830</name>
</gene>